<dbReference type="Gene3D" id="3.30.565.10">
    <property type="entry name" value="Histidine kinase-like ATPase, C-terminal domain"/>
    <property type="match status" value="1"/>
</dbReference>
<feature type="transmembrane region" description="Helical" evidence="12">
    <location>
        <begin position="340"/>
        <end position="362"/>
    </location>
</feature>
<comment type="subcellular location">
    <subcellularLocation>
        <location evidence="2">Cell membrane</location>
        <topology evidence="2">Multi-pass membrane protein</topology>
    </subcellularLocation>
</comment>
<keyword evidence="8 14" id="KW-0418">Kinase</keyword>
<dbReference type="SMART" id="SM00388">
    <property type="entry name" value="HisKA"/>
    <property type="match status" value="1"/>
</dbReference>
<evidence type="ECO:0000256" key="11">
    <source>
        <dbReference type="SAM" id="MobiDB-lite"/>
    </source>
</evidence>
<dbReference type="EC" id="2.7.13.3" evidence="3"/>
<evidence type="ECO:0000256" key="9">
    <source>
        <dbReference type="ARBA" id="ARBA00022989"/>
    </source>
</evidence>
<evidence type="ECO:0000256" key="2">
    <source>
        <dbReference type="ARBA" id="ARBA00004651"/>
    </source>
</evidence>
<evidence type="ECO:0000256" key="6">
    <source>
        <dbReference type="ARBA" id="ARBA00022679"/>
    </source>
</evidence>
<reference evidence="15" key="1">
    <citation type="journal article" date="2019" name="Int. J. Syst. Evol. Microbiol.">
        <title>The Global Catalogue of Microorganisms (GCM) 10K type strain sequencing project: providing services to taxonomists for standard genome sequencing and annotation.</title>
        <authorList>
            <consortium name="The Broad Institute Genomics Platform"/>
            <consortium name="The Broad Institute Genome Sequencing Center for Infectious Disease"/>
            <person name="Wu L."/>
            <person name="Ma J."/>
        </authorList>
    </citation>
    <scope>NUCLEOTIDE SEQUENCE [LARGE SCALE GENOMIC DNA]</scope>
    <source>
        <strain evidence="15">KCTC 42964</strain>
    </source>
</reference>
<dbReference type="SUPFAM" id="SSF47384">
    <property type="entry name" value="Homodimeric domain of signal transducing histidine kinase"/>
    <property type="match status" value="1"/>
</dbReference>
<evidence type="ECO:0000313" key="14">
    <source>
        <dbReference type="EMBL" id="MFC3225941.1"/>
    </source>
</evidence>
<dbReference type="PRINTS" id="PR00344">
    <property type="entry name" value="BCTRLSENSOR"/>
</dbReference>
<feature type="region of interest" description="Disordered" evidence="11">
    <location>
        <begin position="658"/>
        <end position="677"/>
    </location>
</feature>
<dbReference type="CDD" id="cd18774">
    <property type="entry name" value="PDC2_HK_sensor"/>
    <property type="match status" value="1"/>
</dbReference>
<dbReference type="PANTHER" id="PTHR43047">
    <property type="entry name" value="TWO-COMPONENT HISTIDINE PROTEIN KINASE"/>
    <property type="match status" value="1"/>
</dbReference>
<gene>
    <name evidence="14" type="ORF">ACFOGJ_01775</name>
</gene>
<dbReference type="InterPro" id="IPR036097">
    <property type="entry name" value="HisK_dim/P_sf"/>
</dbReference>
<dbReference type="Gene3D" id="3.30.450.20">
    <property type="entry name" value="PAS domain"/>
    <property type="match status" value="1"/>
</dbReference>
<dbReference type="Gene3D" id="1.10.287.130">
    <property type="match status" value="1"/>
</dbReference>
<dbReference type="GO" id="GO:0016301">
    <property type="term" value="F:kinase activity"/>
    <property type="evidence" value="ECO:0007669"/>
    <property type="project" value="UniProtKB-KW"/>
</dbReference>
<dbReference type="PANTHER" id="PTHR43047:SF72">
    <property type="entry name" value="OSMOSENSING HISTIDINE PROTEIN KINASE SLN1"/>
    <property type="match status" value="1"/>
</dbReference>
<dbReference type="InterPro" id="IPR036890">
    <property type="entry name" value="HATPase_C_sf"/>
</dbReference>
<evidence type="ECO:0000313" key="15">
    <source>
        <dbReference type="Proteomes" id="UP001595528"/>
    </source>
</evidence>
<dbReference type="SUPFAM" id="SSF55874">
    <property type="entry name" value="ATPase domain of HSP90 chaperone/DNA topoisomerase II/histidine kinase"/>
    <property type="match status" value="1"/>
</dbReference>
<evidence type="ECO:0000256" key="7">
    <source>
        <dbReference type="ARBA" id="ARBA00022692"/>
    </source>
</evidence>
<dbReference type="Pfam" id="PF02518">
    <property type="entry name" value="HATPase_c"/>
    <property type="match status" value="1"/>
</dbReference>
<comment type="caution">
    <text evidence="14">The sequence shown here is derived from an EMBL/GenBank/DDBJ whole genome shotgun (WGS) entry which is preliminary data.</text>
</comment>
<proteinExistence type="predicted"/>
<keyword evidence="10 12" id="KW-0472">Membrane</keyword>
<evidence type="ECO:0000256" key="4">
    <source>
        <dbReference type="ARBA" id="ARBA00022475"/>
    </source>
</evidence>
<dbReference type="Pfam" id="PF02743">
    <property type="entry name" value="dCache_1"/>
    <property type="match status" value="1"/>
</dbReference>
<dbReference type="SUPFAM" id="SSF103190">
    <property type="entry name" value="Sensory domain-like"/>
    <property type="match status" value="1"/>
</dbReference>
<evidence type="ECO:0000256" key="1">
    <source>
        <dbReference type="ARBA" id="ARBA00000085"/>
    </source>
</evidence>
<evidence type="ECO:0000256" key="5">
    <source>
        <dbReference type="ARBA" id="ARBA00022553"/>
    </source>
</evidence>
<name>A0ABV7KUI2_9PROT</name>
<dbReference type="InterPro" id="IPR004358">
    <property type="entry name" value="Sig_transdc_His_kin-like_C"/>
</dbReference>
<evidence type="ECO:0000256" key="8">
    <source>
        <dbReference type="ARBA" id="ARBA00022777"/>
    </source>
</evidence>
<keyword evidence="5" id="KW-0597">Phosphoprotein</keyword>
<feature type="domain" description="Histidine kinase" evidence="13">
    <location>
        <begin position="437"/>
        <end position="658"/>
    </location>
</feature>
<dbReference type="PROSITE" id="PS50109">
    <property type="entry name" value="HIS_KIN"/>
    <property type="match status" value="1"/>
</dbReference>
<keyword evidence="4" id="KW-1003">Cell membrane</keyword>
<accession>A0ABV7KUI2</accession>
<dbReference type="SMART" id="SM00387">
    <property type="entry name" value="HATPase_c"/>
    <property type="match status" value="1"/>
</dbReference>
<sequence length="677" mass="73532">MRIKSLRLLIVGSLLVIHIASTAIFLAVAWELAQADQRSFADSSMQGTVDNVADHSQAFIGRLSRVALLSRNLAEATILRTEDFDVLERYFLEILEINPEITGIYFGTVRGAFVFVTREAPELEGEAVYFSRLMREAPGGRSSQTRLRDAGFDIIRQRDLGLSDPYDPRERPWFAPAMAGQGVFWTEPYPFYTSQQPGISSGIRVDRADGSPLGVVGADVSLASLQAFVGGLTVGKTGYAFLLDPKGRAISHPAMTLDGDGGRRLRDLAELDDPALETVVERLAAEDAGIGDVLEVEGPDGESRLVLAQRIRSEQGDWIVGAAVPASDLFGWFGELTRSIVLLALGLTLFWCLAGMLLWRLVDRRFATLRALANQYLKRGPPPPERSGRFGTFSELEETEAAIEAALAELDRQRAHNLGLLQEARRANHAKTLFLASMSHELRTPLNSIGGFAELIAEEQFGPVGQPRYREYAGLILRSNRRMLELVQQLLDLSAYELDQVQLTLETTDLGALVDECIAEVAAEAERKGLALTVDAQAGPAAWVDRVKLRILVSNLLRNAISYTPAGGQVEVALRRTPEGAPQLQVTDTGIGMDPAKLDQLREPFTRNSDDPFVAEAGGSGLGLAIVDRIAASHGADLVIETALGAGTRVILTFPPDRAAPRTEAGEAGKEEAITSL</sequence>
<keyword evidence="7 12" id="KW-0812">Transmembrane</keyword>
<protein>
    <recommendedName>
        <fullName evidence="3">histidine kinase</fullName>
        <ecNumber evidence="3">2.7.13.3</ecNumber>
    </recommendedName>
</protein>
<dbReference type="CDD" id="cd12913">
    <property type="entry name" value="PDC1_MCP_like"/>
    <property type="match status" value="1"/>
</dbReference>
<comment type="catalytic activity">
    <reaction evidence="1">
        <text>ATP + protein L-histidine = ADP + protein N-phospho-L-histidine.</text>
        <dbReference type="EC" id="2.7.13.3"/>
    </reaction>
</comment>
<keyword evidence="15" id="KW-1185">Reference proteome</keyword>
<dbReference type="InterPro" id="IPR003594">
    <property type="entry name" value="HATPase_dom"/>
</dbReference>
<dbReference type="InterPro" id="IPR033479">
    <property type="entry name" value="dCache_1"/>
</dbReference>
<dbReference type="RefSeq" id="WP_379897685.1">
    <property type="nucleotide sequence ID" value="NZ_JBHRTR010000005.1"/>
</dbReference>
<dbReference type="Proteomes" id="UP001595528">
    <property type="component" value="Unassembled WGS sequence"/>
</dbReference>
<dbReference type="InterPro" id="IPR029151">
    <property type="entry name" value="Sensor-like_sf"/>
</dbReference>
<keyword evidence="9 12" id="KW-1133">Transmembrane helix</keyword>
<dbReference type="EMBL" id="JBHRTR010000005">
    <property type="protein sequence ID" value="MFC3225941.1"/>
    <property type="molecule type" value="Genomic_DNA"/>
</dbReference>
<evidence type="ECO:0000256" key="3">
    <source>
        <dbReference type="ARBA" id="ARBA00012438"/>
    </source>
</evidence>
<evidence type="ECO:0000259" key="13">
    <source>
        <dbReference type="PROSITE" id="PS50109"/>
    </source>
</evidence>
<evidence type="ECO:0000256" key="12">
    <source>
        <dbReference type="SAM" id="Phobius"/>
    </source>
</evidence>
<evidence type="ECO:0000256" key="10">
    <source>
        <dbReference type="ARBA" id="ARBA00023136"/>
    </source>
</evidence>
<dbReference type="InterPro" id="IPR003661">
    <property type="entry name" value="HisK_dim/P_dom"/>
</dbReference>
<feature type="compositionally biased region" description="Basic and acidic residues" evidence="11">
    <location>
        <begin position="659"/>
        <end position="677"/>
    </location>
</feature>
<dbReference type="CDD" id="cd00082">
    <property type="entry name" value="HisKA"/>
    <property type="match status" value="1"/>
</dbReference>
<dbReference type="Pfam" id="PF00512">
    <property type="entry name" value="HisKA"/>
    <property type="match status" value="1"/>
</dbReference>
<organism evidence="14 15">
    <name type="scientific">Marinibaculum pumilum</name>
    <dbReference type="NCBI Taxonomy" id="1766165"/>
    <lineage>
        <taxon>Bacteria</taxon>
        <taxon>Pseudomonadati</taxon>
        <taxon>Pseudomonadota</taxon>
        <taxon>Alphaproteobacteria</taxon>
        <taxon>Rhodospirillales</taxon>
        <taxon>Rhodospirillaceae</taxon>
        <taxon>Marinibaculum</taxon>
    </lineage>
</organism>
<dbReference type="InterPro" id="IPR005467">
    <property type="entry name" value="His_kinase_dom"/>
</dbReference>
<keyword evidence="6" id="KW-0808">Transferase</keyword>